<evidence type="ECO:0000313" key="1">
    <source>
        <dbReference type="EMBL" id="MET3862953.1"/>
    </source>
</evidence>
<evidence type="ECO:0000313" key="2">
    <source>
        <dbReference type="Proteomes" id="UP001549119"/>
    </source>
</evidence>
<gene>
    <name evidence="1" type="ORF">ABIC20_000262</name>
</gene>
<sequence length="82" mass="9125">MAGLQLLVVNDFSLGPRWLAPTLELALLVPLSAATTWNQGRARRATTDAHWAEVHRHHRLIRRMALFMTTLVTVTNTGLAPV</sequence>
<protein>
    <submittedName>
        <fullName evidence="1">Uncharacterized protein</fullName>
    </submittedName>
</protein>
<name>A0ABV2N8Z6_9HYPH</name>
<dbReference type="RefSeq" id="WP_245364337.1">
    <property type="nucleotide sequence ID" value="NZ_JBEPNV010000001.1"/>
</dbReference>
<proteinExistence type="predicted"/>
<keyword evidence="2" id="KW-1185">Reference proteome</keyword>
<dbReference type="EMBL" id="JBEPNW010000002">
    <property type="protein sequence ID" value="MET3862953.1"/>
    <property type="molecule type" value="Genomic_DNA"/>
</dbReference>
<accession>A0ABV2N8Z6</accession>
<dbReference type="Proteomes" id="UP001549119">
    <property type="component" value="Unassembled WGS sequence"/>
</dbReference>
<reference evidence="1 2" key="1">
    <citation type="submission" date="2024-06" db="EMBL/GenBank/DDBJ databases">
        <title>Genomics of switchgrass bacterial isolates.</title>
        <authorList>
            <person name="Shade A."/>
        </authorList>
    </citation>
    <scope>NUCLEOTIDE SEQUENCE [LARGE SCALE GENOMIC DNA]</scope>
    <source>
        <strain evidence="1 2">PvP084</strain>
    </source>
</reference>
<comment type="caution">
    <text evidence="1">The sequence shown here is derived from an EMBL/GenBank/DDBJ whole genome shotgun (WGS) entry which is preliminary data.</text>
</comment>
<organism evidence="1 2">
    <name type="scientific">Methylobacterium radiotolerans</name>
    <dbReference type="NCBI Taxonomy" id="31998"/>
    <lineage>
        <taxon>Bacteria</taxon>
        <taxon>Pseudomonadati</taxon>
        <taxon>Pseudomonadota</taxon>
        <taxon>Alphaproteobacteria</taxon>
        <taxon>Hyphomicrobiales</taxon>
        <taxon>Methylobacteriaceae</taxon>
        <taxon>Methylobacterium</taxon>
    </lineage>
</organism>